<proteinExistence type="predicted"/>
<evidence type="ECO:0000313" key="2">
    <source>
        <dbReference type="Proteomes" id="UP000308600"/>
    </source>
</evidence>
<keyword evidence="2" id="KW-1185">Reference proteome</keyword>
<reference evidence="1 2" key="1">
    <citation type="journal article" date="2019" name="Nat. Ecol. Evol.">
        <title>Megaphylogeny resolves global patterns of mushroom evolution.</title>
        <authorList>
            <person name="Varga T."/>
            <person name="Krizsan K."/>
            <person name="Foldi C."/>
            <person name="Dima B."/>
            <person name="Sanchez-Garcia M."/>
            <person name="Sanchez-Ramirez S."/>
            <person name="Szollosi G.J."/>
            <person name="Szarkandi J.G."/>
            <person name="Papp V."/>
            <person name="Albert L."/>
            <person name="Andreopoulos W."/>
            <person name="Angelini C."/>
            <person name="Antonin V."/>
            <person name="Barry K.W."/>
            <person name="Bougher N.L."/>
            <person name="Buchanan P."/>
            <person name="Buyck B."/>
            <person name="Bense V."/>
            <person name="Catcheside P."/>
            <person name="Chovatia M."/>
            <person name="Cooper J."/>
            <person name="Damon W."/>
            <person name="Desjardin D."/>
            <person name="Finy P."/>
            <person name="Geml J."/>
            <person name="Haridas S."/>
            <person name="Hughes K."/>
            <person name="Justo A."/>
            <person name="Karasinski D."/>
            <person name="Kautmanova I."/>
            <person name="Kiss B."/>
            <person name="Kocsube S."/>
            <person name="Kotiranta H."/>
            <person name="LaButti K.M."/>
            <person name="Lechner B.E."/>
            <person name="Liimatainen K."/>
            <person name="Lipzen A."/>
            <person name="Lukacs Z."/>
            <person name="Mihaltcheva S."/>
            <person name="Morgado L.N."/>
            <person name="Niskanen T."/>
            <person name="Noordeloos M.E."/>
            <person name="Ohm R.A."/>
            <person name="Ortiz-Santana B."/>
            <person name="Ovrebo C."/>
            <person name="Racz N."/>
            <person name="Riley R."/>
            <person name="Savchenko A."/>
            <person name="Shiryaev A."/>
            <person name="Soop K."/>
            <person name="Spirin V."/>
            <person name="Szebenyi C."/>
            <person name="Tomsovsky M."/>
            <person name="Tulloss R.E."/>
            <person name="Uehling J."/>
            <person name="Grigoriev I.V."/>
            <person name="Vagvolgyi C."/>
            <person name="Papp T."/>
            <person name="Martin F.M."/>
            <person name="Miettinen O."/>
            <person name="Hibbett D.S."/>
            <person name="Nagy L.G."/>
        </authorList>
    </citation>
    <scope>NUCLEOTIDE SEQUENCE [LARGE SCALE GENOMIC DNA]</scope>
    <source>
        <strain evidence="1 2">NL-1719</strain>
    </source>
</reference>
<sequence>MSSPQPDSPTLDSAFRSSGDDDDLTENSDSDSDSDSNSNSETPQSPVTEQYPIIPPFPFIPEALVIPQSPVIPSSDPGVDKTSPIVGTREEKAALKKKKTRKSKAAKAQQQKEEAAKQAAQVKLEGFEAVINLMKARRVKFGELMEFVFDPRNGQEFRYNHFFGIPGLSSRVLDLWVKRNSDTAYEQVSDWAVGFVEGLVKKEARQITASKELQTAHRVIDQDLVTSFRFQDLTPRLEEDTAVVSARIIRAIATSPYADQHSPQRKSKTDVVVTTALLSCLGEYSQRNNLVKRIIGLYLYATGTQRQVIGMLSSLGIAESYSNLVSQNIRKSKPSNSSLENLNEGGQACDEPSDNEQKLPPRPDAYQYTGTLRQLSESCRQGAQGLAAKILYGSVYDNINIGFRAPEQTVMNHSSQENGTCATIFPLHNANVNDIRTADFQEAFFKAPQLSIRDILHTKDEANQFKNNITFTILRIIINFGGDGLKAFATELNKRQPMSESKIDVHKTKLYPLPSWNIDESTITGNADVDQAIVNELRLPETGDFWEYVRFQGGDQLSIARLRALEIIRAGHEGGYDGFFWGAWIPGLFHGKMTDIIALLLTHWGNVRNPASLSFHNTRLDRTPIILTSLPNFRTCRDLIFTCLYAHVLHCLLKVSGYTTLDEYVKKVTSWDILEQHARQIYDQFVDVSKVHDLRWKRRTEILKREQEKDQLQAEGKTPPEHPAEDVPLTQGDIVYENVCLFLRDSLTSREFTEAVKSGDSGRILLVIKIWALSFRGSGRTKYAYEMLHLIHNLTHVWPKPIREIVLHNWLLNPTGNPNSFVELDLVQEHLNYWIKVFYKAHGANATWEWLQLVSPCVNALRHLASTLNDGLGSYQGTRHAPPDLSNDISLIMESLTEHKVYEIIPGRMIDKDDVPTKDIVTVGIEALTDNSKNPLKEYNEAFVRLQRRRKITPVGQPAKANPAPQPRPPSSPPPVPPPLPPTAPLDAEEPVEEADEGQESDSSDDDFIHNGIDVEIVLEEETSLRLESAEDVDLDMDLVEVFEGSDDDGMSGTESANEADDAWLSLGDLYDDE</sequence>
<evidence type="ECO:0000313" key="1">
    <source>
        <dbReference type="EMBL" id="TFK65150.1"/>
    </source>
</evidence>
<accession>A0ACD3AI98</accession>
<name>A0ACD3AI98_9AGAR</name>
<dbReference type="EMBL" id="ML208446">
    <property type="protein sequence ID" value="TFK65150.1"/>
    <property type="molecule type" value="Genomic_DNA"/>
</dbReference>
<protein>
    <submittedName>
        <fullName evidence="1">Uncharacterized protein</fullName>
    </submittedName>
</protein>
<organism evidence="1 2">
    <name type="scientific">Pluteus cervinus</name>
    <dbReference type="NCBI Taxonomy" id="181527"/>
    <lineage>
        <taxon>Eukaryota</taxon>
        <taxon>Fungi</taxon>
        <taxon>Dikarya</taxon>
        <taxon>Basidiomycota</taxon>
        <taxon>Agaricomycotina</taxon>
        <taxon>Agaricomycetes</taxon>
        <taxon>Agaricomycetidae</taxon>
        <taxon>Agaricales</taxon>
        <taxon>Pluteineae</taxon>
        <taxon>Pluteaceae</taxon>
        <taxon>Pluteus</taxon>
    </lineage>
</organism>
<dbReference type="Proteomes" id="UP000308600">
    <property type="component" value="Unassembled WGS sequence"/>
</dbReference>
<gene>
    <name evidence="1" type="ORF">BDN72DRAFT_962706</name>
</gene>